<organism evidence="2 3">
    <name type="scientific">Cryptolaemus montrouzieri</name>
    <dbReference type="NCBI Taxonomy" id="559131"/>
    <lineage>
        <taxon>Eukaryota</taxon>
        <taxon>Metazoa</taxon>
        <taxon>Ecdysozoa</taxon>
        <taxon>Arthropoda</taxon>
        <taxon>Hexapoda</taxon>
        <taxon>Insecta</taxon>
        <taxon>Pterygota</taxon>
        <taxon>Neoptera</taxon>
        <taxon>Endopterygota</taxon>
        <taxon>Coleoptera</taxon>
        <taxon>Polyphaga</taxon>
        <taxon>Cucujiformia</taxon>
        <taxon>Coccinelloidea</taxon>
        <taxon>Coccinellidae</taxon>
        <taxon>Scymninae</taxon>
        <taxon>Scymnini</taxon>
        <taxon>Cryptolaemus</taxon>
    </lineage>
</organism>
<gene>
    <name evidence="2" type="ORF">HHI36_015621</name>
</gene>
<proteinExistence type="predicted"/>
<protein>
    <submittedName>
        <fullName evidence="2">Uncharacterized protein</fullName>
    </submittedName>
</protein>
<feature type="compositionally biased region" description="Low complexity" evidence="1">
    <location>
        <begin position="288"/>
        <end position="303"/>
    </location>
</feature>
<accession>A0ABD2N6J7</accession>
<feature type="region of interest" description="Disordered" evidence="1">
    <location>
        <begin position="275"/>
        <end position="312"/>
    </location>
</feature>
<evidence type="ECO:0000313" key="2">
    <source>
        <dbReference type="EMBL" id="KAL3274209.1"/>
    </source>
</evidence>
<dbReference type="Proteomes" id="UP001516400">
    <property type="component" value="Unassembled WGS sequence"/>
</dbReference>
<evidence type="ECO:0000313" key="3">
    <source>
        <dbReference type="Proteomes" id="UP001516400"/>
    </source>
</evidence>
<dbReference type="AlphaFoldDB" id="A0ABD2N6J7"/>
<evidence type="ECO:0000256" key="1">
    <source>
        <dbReference type="SAM" id="MobiDB-lite"/>
    </source>
</evidence>
<dbReference type="EMBL" id="JABFTP020000062">
    <property type="protein sequence ID" value="KAL3274209.1"/>
    <property type="molecule type" value="Genomic_DNA"/>
</dbReference>
<comment type="caution">
    <text evidence="2">The sequence shown here is derived from an EMBL/GenBank/DDBJ whole genome shotgun (WGS) entry which is preliminary data.</text>
</comment>
<keyword evidence="3" id="KW-1185">Reference proteome</keyword>
<feature type="region of interest" description="Disordered" evidence="1">
    <location>
        <begin position="111"/>
        <end position="130"/>
    </location>
</feature>
<feature type="compositionally biased region" description="Acidic residues" evidence="1">
    <location>
        <begin position="140"/>
        <end position="167"/>
    </location>
</feature>
<feature type="region of interest" description="Disordered" evidence="1">
    <location>
        <begin position="140"/>
        <end position="189"/>
    </location>
</feature>
<reference evidence="2 3" key="1">
    <citation type="journal article" date="2021" name="BMC Biol.">
        <title>Horizontally acquired antibacterial genes associated with adaptive radiation of ladybird beetles.</title>
        <authorList>
            <person name="Li H.S."/>
            <person name="Tang X.F."/>
            <person name="Huang Y.H."/>
            <person name="Xu Z.Y."/>
            <person name="Chen M.L."/>
            <person name="Du X.Y."/>
            <person name="Qiu B.Y."/>
            <person name="Chen P.T."/>
            <person name="Zhang W."/>
            <person name="Slipinski A."/>
            <person name="Escalona H.E."/>
            <person name="Waterhouse R.M."/>
            <person name="Zwick A."/>
            <person name="Pang H."/>
        </authorList>
    </citation>
    <scope>NUCLEOTIDE SEQUENCE [LARGE SCALE GENOMIC DNA]</scope>
    <source>
        <strain evidence="2">SYSU2018</strain>
    </source>
</reference>
<sequence>MQEDIDYLLREKFEAEFKFNQLYQIVLEIDKRSKVCLNKVVESSTELTQIMRLTSRLKSLDNSKSDVSLTPKTRKSSIYKQIVTPHAVNGHIIHSPTVRIARCSAPKLSEGYTPNDKQEPECSNENVETDVKKRWEIEEEMRENEDQSNDEDPDEETSENNMDSEEESLNKENEGLPTISEEDEHEGQSGFADTFQEVNFYRNQIPNIDTRNVNTRVLRDSITSLPETEKSTSSINVETSTSFDRTLRFNDSQLQNGDFSQKILNMSPKRKSFLERKSIGSPVPSVITQRKSSQTRSRSNKSSLASTSGVSCNSTLTTRYSGGLDEFLDDSHEKTVINRKSRNSMRDAESERDINVSRISSGELTEMADTLGTMNSFIEET</sequence>
<name>A0ABD2N6J7_9CUCU</name>